<feature type="compositionally biased region" description="Basic residues" evidence="2">
    <location>
        <begin position="352"/>
        <end position="363"/>
    </location>
</feature>
<dbReference type="InterPro" id="IPR001849">
    <property type="entry name" value="PH_domain"/>
</dbReference>
<protein>
    <recommendedName>
        <fullName evidence="7">Rho-GAP domain-containing protein</fullName>
    </recommendedName>
</protein>
<dbReference type="CDD" id="cd00159">
    <property type="entry name" value="RhoGAP"/>
    <property type="match status" value="1"/>
</dbReference>
<gene>
    <name evidence="5" type="ORF">CRM22_003926</name>
</gene>
<dbReference type="GO" id="GO:0005096">
    <property type="term" value="F:GTPase activator activity"/>
    <property type="evidence" value="ECO:0007669"/>
    <property type="project" value="UniProtKB-KW"/>
</dbReference>
<feature type="region of interest" description="Disordered" evidence="2">
    <location>
        <begin position="346"/>
        <end position="467"/>
    </location>
</feature>
<dbReference type="SMART" id="SM00233">
    <property type="entry name" value="PH"/>
    <property type="match status" value="1"/>
</dbReference>
<reference evidence="5 6" key="1">
    <citation type="journal article" date="2019" name="BMC Genomics">
        <title>New insights from Opisthorchis felineus genome: update on genomics of the epidemiologically important liver flukes.</title>
        <authorList>
            <person name="Ershov N.I."/>
            <person name="Mordvinov V.A."/>
            <person name="Prokhortchouk E.B."/>
            <person name="Pakharukova M.Y."/>
            <person name="Gunbin K.V."/>
            <person name="Ustyantsev K."/>
            <person name="Genaev M.A."/>
            <person name="Blinov A.G."/>
            <person name="Mazur A."/>
            <person name="Boulygina E."/>
            <person name="Tsygankova S."/>
            <person name="Khrameeva E."/>
            <person name="Chekanov N."/>
            <person name="Fan G."/>
            <person name="Xiao A."/>
            <person name="Zhang H."/>
            <person name="Xu X."/>
            <person name="Yang H."/>
            <person name="Solovyev V."/>
            <person name="Lee S.M."/>
            <person name="Liu X."/>
            <person name="Afonnikov D.A."/>
            <person name="Skryabin K.G."/>
        </authorList>
    </citation>
    <scope>NUCLEOTIDE SEQUENCE [LARGE SCALE GENOMIC DNA]</scope>
    <source>
        <strain evidence="5">AK-0245</strain>
        <tissue evidence="5">Whole organism</tissue>
    </source>
</reference>
<dbReference type="PROSITE" id="PS50003">
    <property type="entry name" value="PH_DOMAIN"/>
    <property type="match status" value="1"/>
</dbReference>
<dbReference type="InterPro" id="IPR051025">
    <property type="entry name" value="RhoGAP"/>
</dbReference>
<accession>A0A4S2M3Z2</accession>
<dbReference type="OrthoDB" id="185175at2759"/>
<sequence>MRDDINLSKDADSDIQSPDVEPHTGWLKKLGGKFKTWRKRFFVIQGRCMSYYTNPEELRLLGEFSIENVQIDIPDSTDNEFGGESKGYIFILKPAVTSETLSPGHQQMVLAAATPRERKTWIRAIRKALYLKQGGALFGSKLEEVFPYTRPEHDYLPRVVYESAAFIREYGMTTEGIFRKCGTQNLIQALAEAYDVSTPGPILHPEEHSVHIAAGLLKLYLRELPEPVIPFAFYDRLKSVGFKVQLGQDQEMVTDSIEMLPAPNYHLLQFLCQFLNEVAEHHEINLMTVENLASIFAPNILRQEDGDLDVEISAAPLINLTCTQFIRYHKQLFRLRIAPSSQFDNTLFGSTRQRHHSNSRRRQPIIPGKTQMQSSSVETDRDNPITGLDSFRNVRPNQATPLTQCQVDIRTNLNASPIDSQPHESPSRSSGIGRSVSSRATRNGLSVAQTESIGTISGDSLGRRPQRNMTIDQYDLGTHRSRSVYQEPCYAETYPVRSFDCQLGPGVSQTISGNTALTMMPTQRSASRIPKRSLFCYPSHRHPETMRTGLRAANSDIGTAGLTWSYPEDTKKEINLYRSPPHSEGRFNNIPPLDAQDETPPKPPPFNMTFDSVDASRYLTNNNDKRQERIRTRRQAQTGFLAEFGGAGGSWGSSINENTVAGQLEPEEQIRYWRALAVQARAEAAGYRARAHSLVSELGRVRCDLNMAELEIGLLRRRLADTEAMQLTRSQHADDLIGNWPVYS</sequence>
<dbReference type="InterPro" id="IPR011993">
    <property type="entry name" value="PH-like_dom_sf"/>
</dbReference>
<feature type="domain" description="Rho-GAP" evidence="4">
    <location>
        <begin position="140"/>
        <end position="333"/>
    </location>
</feature>
<feature type="domain" description="PH" evidence="3">
    <location>
        <begin position="20"/>
        <end position="130"/>
    </location>
</feature>
<dbReference type="Pfam" id="PF00169">
    <property type="entry name" value="PH"/>
    <property type="match status" value="1"/>
</dbReference>
<dbReference type="InterPro" id="IPR008936">
    <property type="entry name" value="Rho_GTPase_activation_prot"/>
</dbReference>
<dbReference type="PROSITE" id="PS50238">
    <property type="entry name" value="RHOGAP"/>
    <property type="match status" value="1"/>
</dbReference>
<dbReference type="SUPFAM" id="SSF48350">
    <property type="entry name" value="GTPase activation domain, GAP"/>
    <property type="match status" value="1"/>
</dbReference>
<dbReference type="PANTHER" id="PTHR15228:SF24">
    <property type="entry name" value="RHO-GAP DOMAIN-CONTAINING PROTEIN"/>
    <property type="match status" value="1"/>
</dbReference>
<evidence type="ECO:0000259" key="4">
    <source>
        <dbReference type="PROSITE" id="PS50238"/>
    </source>
</evidence>
<dbReference type="EMBL" id="SJOL01006221">
    <property type="protein sequence ID" value="TGZ69099.1"/>
    <property type="molecule type" value="Genomic_DNA"/>
</dbReference>
<keyword evidence="1" id="KW-0343">GTPase activation</keyword>
<dbReference type="SMART" id="SM00324">
    <property type="entry name" value="RhoGAP"/>
    <property type="match status" value="1"/>
</dbReference>
<dbReference type="GO" id="GO:0007165">
    <property type="term" value="P:signal transduction"/>
    <property type="evidence" value="ECO:0007669"/>
    <property type="project" value="InterPro"/>
</dbReference>
<keyword evidence="6" id="KW-1185">Reference proteome</keyword>
<name>A0A4S2M3Z2_OPIFE</name>
<dbReference type="Pfam" id="PF00620">
    <property type="entry name" value="RhoGAP"/>
    <property type="match status" value="1"/>
</dbReference>
<dbReference type="AlphaFoldDB" id="A0A4S2M3Z2"/>
<feature type="compositionally biased region" description="Polar residues" evidence="2">
    <location>
        <begin position="395"/>
        <end position="419"/>
    </location>
</feature>
<dbReference type="SUPFAM" id="SSF50729">
    <property type="entry name" value="PH domain-like"/>
    <property type="match status" value="1"/>
</dbReference>
<evidence type="ECO:0000256" key="2">
    <source>
        <dbReference type="SAM" id="MobiDB-lite"/>
    </source>
</evidence>
<dbReference type="PANTHER" id="PTHR15228">
    <property type="entry name" value="SPERMATHECAL PHYSIOLOGY VARIANT"/>
    <property type="match status" value="1"/>
</dbReference>
<evidence type="ECO:0008006" key="7">
    <source>
        <dbReference type="Google" id="ProtNLM"/>
    </source>
</evidence>
<proteinExistence type="predicted"/>
<dbReference type="InterPro" id="IPR000198">
    <property type="entry name" value="RhoGAP_dom"/>
</dbReference>
<dbReference type="Gene3D" id="1.10.555.10">
    <property type="entry name" value="Rho GTPase activation protein"/>
    <property type="match status" value="1"/>
</dbReference>
<evidence type="ECO:0000259" key="3">
    <source>
        <dbReference type="PROSITE" id="PS50003"/>
    </source>
</evidence>
<dbReference type="GO" id="GO:0051056">
    <property type="term" value="P:regulation of small GTPase mediated signal transduction"/>
    <property type="evidence" value="ECO:0007669"/>
    <property type="project" value="UniProtKB-ARBA"/>
</dbReference>
<evidence type="ECO:0000256" key="1">
    <source>
        <dbReference type="ARBA" id="ARBA00022468"/>
    </source>
</evidence>
<evidence type="ECO:0000313" key="5">
    <source>
        <dbReference type="EMBL" id="TGZ69099.1"/>
    </source>
</evidence>
<dbReference type="Proteomes" id="UP000308267">
    <property type="component" value="Unassembled WGS sequence"/>
</dbReference>
<organism evidence="5 6">
    <name type="scientific">Opisthorchis felineus</name>
    <dbReference type="NCBI Taxonomy" id="147828"/>
    <lineage>
        <taxon>Eukaryota</taxon>
        <taxon>Metazoa</taxon>
        <taxon>Spiralia</taxon>
        <taxon>Lophotrochozoa</taxon>
        <taxon>Platyhelminthes</taxon>
        <taxon>Trematoda</taxon>
        <taxon>Digenea</taxon>
        <taxon>Opisthorchiida</taxon>
        <taxon>Opisthorchiata</taxon>
        <taxon>Opisthorchiidae</taxon>
        <taxon>Opisthorchis</taxon>
    </lineage>
</organism>
<evidence type="ECO:0000313" key="6">
    <source>
        <dbReference type="Proteomes" id="UP000308267"/>
    </source>
</evidence>
<feature type="compositionally biased region" description="Polar residues" evidence="2">
    <location>
        <begin position="440"/>
        <end position="458"/>
    </location>
</feature>
<dbReference type="STRING" id="147828.A0A4S2M3Z2"/>
<dbReference type="Gene3D" id="2.30.29.30">
    <property type="entry name" value="Pleckstrin-homology domain (PH domain)/Phosphotyrosine-binding domain (PTB)"/>
    <property type="match status" value="1"/>
</dbReference>
<feature type="compositionally biased region" description="Low complexity" evidence="2">
    <location>
        <begin position="427"/>
        <end position="439"/>
    </location>
</feature>
<comment type="caution">
    <text evidence="5">The sequence shown here is derived from an EMBL/GenBank/DDBJ whole genome shotgun (WGS) entry which is preliminary data.</text>
</comment>